<name>A0A1H9M2J7_9EURY</name>
<accession>A0A1H9M2J7</accession>
<dbReference type="RefSeq" id="WP_090618890.1">
    <property type="nucleotide sequence ID" value="NZ_FOFD01000004.1"/>
</dbReference>
<evidence type="ECO:0008006" key="4">
    <source>
        <dbReference type="Google" id="ProtNLM"/>
    </source>
</evidence>
<dbReference type="EMBL" id="FOFD01000004">
    <property type="protein sequence ID" value="SER17920.1"/>
    <property type="molecule type" value="Genomic_DNA"/>
</dbReference>
<organism evidence="2 3">
    <name type="scientific">Natrinema salaciae</name>
    <dbReference type="NCBI Taxonomy" id="1186196"/>
    <lineage>
        <taxon>Archaea</taxon>
        <taxon>Methanobacteriati</taxon>
        <taxon>Methanobacteriota</taxon>
        <taxon>Stenosarchaea group</taxon>
        <taxon>Halobacteria</taxon>
        <taxon>Halobacteriales</taxon>
        <taxon>Natrialbaceae</taxon>
        <taxon>Natrinema</taxon>
    </lineage>
</organism>
<dbReference type="Proteomes" id="UP000199114">
    <property type="component" value="Unassembled WGS sequence"/>
</dbReference>
<dbReference type="AlphaFoldDB" id="A0A1H9M2J7"/>
<keyword evidence="1" id="KW-1133">Transmembrane helix</keyword>
<gene>
    <name evidence="2" type="ORF">SAMN04489841_3179</name>
</gene>
<dbReference type="STRING" id="1186196.SAMN04489841_3179"/>
<keyword evidence="1" id="KW-0812">Transmembrane</keyword>
<evidence type="ECO:0000313" key="2">
    <source>
        <dbReference type="EMBL" id="SER17920.1"/>
    </source>
</evidence>
<dbReference type="Pfam" id="PF25259">
    <property type="entry name" value="DUF7860"/>
    <property type="match status" value="1"/>
</dbReference>
<feature type="transmembrane region" description="Helical" evidence="1">
    <location>
        <begin position="49"/>
        <end position="73"/>
    </location>
</feature>
<evidence type="ECO:0000256" key="1">
    <source>
        <dbReference type="SAM" id="Phobius"/>
    </source>
</evidence>
<keyword evidence="3" id="KW-1185">Reference proteome</keyword>
<dbReference type="OrthoDB" id="201415at2157"/>
<sequence>MARYSGHDYPKLAKTGFFVGLALFVVGTGSELVGNATMGSLPQWEHTLFFAMAIIGLLVGFFSPFVFGIALPLTE</sequence>
<feature type="transmembrane region" description="Helical" evidence="1">
    <location>
        <begin position="12"/>
        <end position="29"/>
    </location>
</feature>
<reference evidence="3" key="1">
    <citation type="submission" date="2016-10" db="EMBL/GenBank/DDBJ databases">
        <authorList>
            <person name="Varghese N."/>
            <person name="Submissions S."/>
        </authorList>
    </citation>
    <scope>NUCLEOTIDE SEQUENCE [LARGE SCALE GENOMIC DNA]</scope>
    <source>
        <strain evidence="3">DSM 25055</strain>
    </source>
</reference>
<keyword evidence="1" id="KW-0472">Membrane</keyword>
<protein>
    <recommendedName>
        <fullName evidence="4">Major facilitator superfamily (MFS) profile domain-containing protein</fullName>
    </recommendedName>
</protein>
<dbReference type="InterPro" id="IPR057182">
    <property type="entry name" value="DUF7860"/>
</dbReference>
<proteinExistence type="predicted"/>
<evidence type="ECO:0000313" key="3">
    <source>
        <dbReference type="Proteomes" id="UP000199114"/>
    </source>
</evidence>